<evidence type="ECO:0000256" key="4">
    <source>
        <dbReference type="ARBA" id="ARBA00022679"/>
    </source>
</evidence>
<feature type="transmembrane region" description="Helical" evidence="11">
    <location>
        <begin position="51"/>
        <end position="73"/>
    </location>
</feature>
<dbReference type="SUPFAM" id="SSF69593">
    <property type="entry name" value="Glycerol-3-phosphate (1)-acyltransferase"/>
    <property type="match status" value="1"/>
</dbReference>
<dbReference type="PANTHER" id="PTHR12317:SF63">
    <property type="entry name" value="DIACYLGLYCEROL O-ACYLTRANSFERASE 2"/>
    <property type="match status" value="1"/>
</dbReference>
<dbReference type="InterPro" id="IPR007130">
    <property type="entry name" value="DAGAT"/>
</dbReference>
<dbReference type="GO" id="GO:0004144">
    <property type="term" value="F:diacylglycerol O-acyltransferase activity"/>
    <property type="evidence" value="ECO:0007669"/>
    <property type="project" value="TreeGrafter"/>
</dbReference>
<dbReference type="EC" id="2.3.1.-" evidence="11"/>
<accession>A0A150FZ99</accession>
<keyword evidence="6 11" id="KW-0256">Endoplasmic reticulum</keyword>
<dbReference type="Pfam" id="PF03982">
    <property type="entry name" value="DAGAT"/>
    <property type="match status" value="1"/>
</dbReference>
<gene>
    <name evidence="12" type="ORF">GPECTOR_112g278</name>
</gene>
<evidence type="ECO:0000256" key="2">
    <source>
        <dbReference type="ARBA" id="ARBA00005420"/>
    </source>
</evidence>
<dbReference type="Proteomes" id="UP000075714">
    <property type="component" value="Unassembled WGS sequence"/>
</dbReference>
<dbReference type="GO" id="GO:0005789">
    <property type="term" value="C:endoplasmic reticulum membrane"/>
    <property type="evidence" value="ECO:0007669"/>
    <property type="project" value="UniProtKB-SubCell"/>
</dbReference>
<dbReference type="AlphaFoldDB" id="A0A150FZ99"/>
<dbReference type="PANTHER" id="PTHR12317">
    <property type="entry name" value="DIACYLGLYCEROL O-ACYLTRANSFERASE"/>
    <property type="match status" value="1"/>
</dbReference>
<keyword evidence="8" id="KW-0443">Lipid metabolism</keyword>
<reference evidence="13" key="1">
    <citation type="journal article" date="2016" name="Nat. Commun.">
        <title>The Gonium pectorale genome demonstrates co-option of cell cycle regulation during the evolution of multicellularity.</title>
        <authorList>
            <person name="Hanschen E.R."/>
            <person name="Marriage T.N."/>
            <person name="Ferris P.J."/>
            <person name="Hamaji T."/>
            <person name="Toyoda A."/>
            <person name="Fujiyama A."/>
            <person name="Neme R."/>
            <person name="Noguchi H."/>
            <person name="Minakuchi Y."/>
            <person name="Suzuki M."/>
            <person name="Kawai-Toyooka H."/>
            <person name="Smith D.R."/>
            <person name="Sparks H."/>
            <person name="Anderson J."/>
            <person name="Bakaric R."/>
            <person name="Luria V."/>
            <person name="Karger A."/>
            <person name="Kirschner M.W."/>
            <person name="Durand P.M."/>
            <person name="Michod R.E."/>
            <person name="Nozaki H."/>
            <person name="Olson B.J."/>
        </authorList>
    </citation>
    <scope>NUCLEOTIDE SEQUENCE [LARGE SCALE GENOMIC DNA]</scope>
    <source>
        <strain evidence="13">NIES-2863</strain>
    </source>
</reference>
<dbReference type="GO" id="GO:0019432">
    <property type="term" value="P:triglyceride biosynthetic process"/>
    <property type="evidence" value="ECO:0007669"/>
    <property type="project" value="TreeGrafter"/>
</dbReference>
<name>A0A150FZ99_GONPE</name>
<comment type="similarity">
    <text evidence="2 11">Belongs to the diacylglycerol acyltransferase family.</text>
</comment>
<dbReference type="OrthoDB" id="264532at2759"/>
<comment type="subcellular location">
    <subcellularLocation>
        <location evidence="1 11">Endoplasmic reticulum membrane</location>
        <topology evidence="1 11">Multi-pass membrane protein</topology>
    </subcellularLocation>
</comment>
<keyword evidence="3" id="KW-0444">Lipid biosynthesis</keyword>
<evidence type="ECO:0000256" key="6">
    <source>
        <dbReference type="ARBA" id="ARBA00022824"/>
    </source>
</evidence>
<evidence type="ECO:0000313" key="12">
    <source>
        <dbReference type="EMBL" id="KXZ42908.1"/>
    </source>
</evidence>
<evidence type="ECO:0000256" key="9">
    <source>
        <dbReference type="ARBA" id="ARBA00023136"/>
    </source>
</evidence>
<proteinExistence type="inferred from homology"/>
<dbReference type="STRING" id="33097.A0A150FZ99"/>
<evidence type="ECO:0000256" key="3">
    <source>
        <dbReference type="ARBA" id="ARBA00022516"/>
    </source>
</evidence>
<keyword evidence="7 11" id="KW-1133">Transmembrane helix</keyword>
<evidence type="ECO:0000256" key="7">
    <source>
        <dbReference type="ARBA" id="ARBA00022989"/>
    </source>
</evidence>
<keyword evidence="9 11" id="KW-0472">Membrane</keyword>
<keyword evidence="10" id="KW-0012">Acyltransferase</keyword>
<evidence type="ECO:0000256" key="10">
    <source>
        <dbReference type="ARBA" id="ARBA00023315"/>
    </source>
</evidence>
<dbReference type="CDD" id="cd07987">
    <property type="entry name" value="LPLAT_MGAT-like"/>
    <property type="match status" value="1"/>
</dbReference>
<sequence>MPVGKLLQHAADLVLEFFAVGIYVSSIYIGAALLPAVLLLFWLLGPGSATAWGLLAAFLALSLTPLSLTTGALSERFVQFSCRRAAAYFPAGVVCEDAEAFRSDRGYVFGFCPHSALPVALPLVFATNGPLLPKTLRGRTHGLASSACFVAPLVRQLYWWLGVRPATREVMAGLLRERKVAVLVPGGVQEVLHMEHGKEVAYLSPRTGFVRMAIQHGAPLVPVWAFGQTRAYSWFRPGPPLVPTWLVARISRTFGAVPIGIYGAYGTSMPHKEPMTVVVGRPIPVPDVQGEPPAELVRELLRRFMDELQALYDKHKAKYGKGEELVIL</sequence>
<protein>
    <recommendedName>
        <fullName evidence="11">Acyltransferase</fullName>
        <ecNumber evidence="11">2.3.1.-</ecNumber>
    </recommendedName>
</protein>
<keyword evidence="5 11" id="KW-0812">Transmembrane</keyword>
<dbReference type="EMBL" id="LSYV01000112">
    <property type="protein sequence ID" value="KXZ42908.1"/>
    <property type="molecule type" value="Genomic_DNA"/>
</dbReference>
<keyword evidence="4 11" id="KW-0808">Transferase</keyword>
<feature type="transmembrane region" description="Helical" evidence="11">
    <location>
        <begin position="20"/>
        <end position="44"/>
    </location>
</feature>
<evidence type="ECO:0000256" key="11">
    <source>
        <dbReference type="RuleBase" id="RU367023"/>
    </source>
</evidence>
<evidence type="ECO:0000256" key="8">
    <source>
        <dbReference type="ARBA" id="ARBA00023098"/>
    </source>
</evidence>
<evidence type="ECO:0000256" key="5">
    <source>
        <dbReference type="ARBA" id="ARBA00022692"/>
    </source>
</evidence>
<comment type="caution">
    <text evidence="12">The sequence shown here is derived from an EMBL/GenBank/DDBJ whole genome shotgun (WGS) entry which is preliminary data.</text>
</comment>
<evidence type="ECO:0000313" key="13">
    <source>
        <dbReference type="Proteomes" id="UP000075714"/>
    </source>
</evidence>
<keyword evidence="13" id="KW-1185">Reference proteome</keyword>
<organism evidence="12 13">
    <name type="scientific">Gonium pectorale</name>
    <name type="common">Green alga</name>
    <dbReference type="NCBI Taxonomy" id="33097"/>
    <lineage>
        <taxon>Eukaryota</taxon>
        <taxon>Viridiplantae</taxon>
        <taxon>Chlorophyta</taxon>
        <taxon>core chlorophytes</taxon>
        <taxon>Chlorophyceae</taxon>
        <taxon>CS clade</taxon>
        <taxon>Chlamydomonadales</taxon>
        <taxon>Volvocaceae</taxon>
        <taxon>Gonium</taxon>
    </lineage>
</organism>
<evidence type="ECO:0000256" key="1">
    <source>
        <dbReference type="ARBA" id="ARBA00004477"/>
    </source>
</evidence>